<keyword evidence="2" id="KW-0378">Hydrolase</keyword>
<name>A0A848NB80_9BURK</name>
<dbReference type="GO" id="GO:0004519">
    <property type="term" value="F:endonuclease activity"/>
    <property type="evidence" value="ECO:0007669"/>
    <property type="project" value="UniProtKB-KW"/>
</dbReference>
<organism evidence="2 3">
    <name type="scientific">Achromobacter ruhlandii</name>
    <dbReference type="NCBI Taxonomy" id="72557"/>
    <lineage>
        <taxon>Bacteria</taxon>
        <taxon>Pseudomonadati</taxon>
        <taxon>Pseudomonadota</taxon>
        <taxon>Betaproteobacteria</taxon>
        <taxon>Burkholderiales</taxon>
        <taxon>Alcaligenaceae</taxon>
        <taxon>Achromobacter</taxon>
    </lineage>
</organism>
<dbReference type="AlphaFoldDB" id="A0A848NB80"/>
<accession>A0A848NB80</accession>
<proteinExistence type="predicted"/>
<keyword evidence="2" id="KW-0255">Endonuclease</keyword>
<evidence type="ECO:0000313" key="3">
    <source>
        <dbReference type="Proteomes" id="UP000542405"/>
    </source>
</evidence>
<dbReference type="Pfam" id="PF14279">
    <property type="entry name" value="HNH_5"/>
    <property type="match status" value="1"/>
</dbReference>
<sequence>MCAVPAPLCNNAPRNKMSATSVEDSIQFYDTHYDILREWHLKPGDKVVLGDKQNRVCRFCGRCSPAVKFNKVAHAIPEALGNKSIESTYECDECNESFGGGIENDLGNWTKPSRTFARIRGKNGVPTLKKGGEGQGWRIEYVDAGFNITSYEDDPVFQLDEDRRRITFQLKRDPFVPVAVLKAFMKIGLTLIPDDEVENFPELMSWVTATDHSRLFAEKCPMIRTFQPGPMPNDLITVFLLRRKALVMDYPYMFLVLAYGNEVFQVQMPSKKHDSALNGRAVTLCPFPAPGSPDATRGGPPKVHVLDLTGRERVKGEIVSVELGYDFAVRQPGPAGAMSE</sequence>
<evidence type="ECO:0000259" key="1">
    <source>
        <dbReference type="Pfam" id="PF14279"/>
    </source>
</evidence>
<evidence type="ECO:0000313" key="2">
    <source>
        <dbReference type="EMBL" id="NMU88337.1"/>
    </source>
</evidence>
<dbReference type="EMBL" id="JABBZE010000001">
    <property type="protein sequence ID" value="NMU88337.1"/>
    <property type="molecule type" value="Genomic_DNA"/>
</dbReference>
<feature type="domain" description="HNH endonuclease 5" evidence="1">
    <location>
        <begin position="57"/>
        <end position="107"/>
    </location>
</feature>
<gene>
    <name evidence="2" type="ORF">HGQ98_00330</name>
</gene>
<protein>
    <submittedName>
        <fullName evidence="2">HNH endonuclease</fullName>
    </submittedName>
</protein>
<comment type="caution">
    <text evidence="2">The sequence shown here is derived from an EMBL/GenBank/DDBJ whole genome shotgun (WGS) entry which is preliminary data.</text>
</comment>
<keyword evidence="2" id="KW-0540">Nuclease</keyword>
<reference evidence="2 3" key="1">
    <citation type="submission" date="2020-04" db="EMBL/GenBank/DDBJ databases">
        <title>Achromobacter ruhlandii genome sequencing and assembly.</title>
        <authorList>
            <person name="Martins R.C.R."/>
            <person name="Perdigao-Neto L.V."/>
            <person name="Levin A.S.S."/>
            <person name="Costa S.F."/>
        </authorList>
    </citation>
    <scope>NUCLEOTIDE SEQUENCE [LARGE SCALE GENOMIC DNA]</scope>
    <source>
        <strain evidence="2 3">9035ralo</strain>
    </source>
</reference>
<dbReference type="InterPro" id="IPR029471">
    <property type="entry name" value="HNH_5"/>
</dbReference>
<dbReference type="Proteomes" id="UP000542405">
    <property type="component" value="Unassembled WGS sequence"/>
</dbReference>